<evidence type="ECO:0000256" key="1">
    <source>
        <dbReference type="ARBA" id="ARBA00022801"/>
    </source>
</evidence>
<gene>
    <name evidence="3" type="primary">thpR</name>
    <name evidence="3" type="ORF">GKZ89_19700</name>
</gene>
<dbReference type="InterPro" id="IPR004175">
    <property type="entry name" value="RNA_CPDase"/>
</dbReference>
<organism evidence="3 4">
    <name type="scientific">Metabacillus mangrovi</name>
    <dbReference type="NCBI Taxonomy" id="1491830"/>
    <lineage>
        <taxon>Bacteria</taxon>
        <taxon>Bacillati</taxon>
        <taxon>Bacillota</taxon>
        <taxon>Bacilli</taxon>
        <taxon>Bacillales</taxon>
        <taxon>Bacillaceae</taxon>
        <taxon>Metabacillus</taxon>
    </lineage>
</organism>
<feature type="short sequence motif" description="HXTX 1" evidence="2">
    <location>
        <begin position="47"/>
        <end position="50"/>
    </location>
</feature>
<dbReference type="InterPro" id="IPR009097">
    <property type="entry name" value="Cyclic_Pdiesterase"/>
</dbReference>
<dbReference type="OrthoDB" id="9789350at2"/>
<evidence type="ECO:0000313" key="3">
    <source>
        <dbReference type="EMBL" id="MTH55622.1"/>
    </source>
</evidence>
<name>A0A7X2S8I9_9BACI</name>
<dbReference type="GO" id="GO:0004113">
    <property type="term" value="F:2',3'-cyclic-nucleotide 3'-phosphodiesterase activity"/>
    <property type="evidence" value="ECO:0007669"/>
    <property type="project" value="InterPro"/>
</dbReference>
<dbReference type="PANTHER" id="PTHR35561:SF1">
    <property type="entry name" value="RNA 2',3'-CYCLIC PHOSPHODIESTERASE"/>
    <property type="match status" value="1"/>
</dbReference>
<dbReference type="Gene3D" id="3.90.1140.10">
    <property type="entry name" value="Cyclic phosphodiesterase"/>
    <property type="match status" value="1"/>
</dbReference>
<feature type="short sequence motif" description="HXTX 2" evidence="2">
    <location>
        <begin position="134"/>
        <end position="137"/>
    </location>
</feature>
<protein>
    <recommendedName>
        <fullName evidence="2">RNA 2',3'-cyclic phosphodiesterase</fullName>
        <shortName evidence="2">RNA 2',3'-CPDase</shortName>
        <ecNumber evidence="2">3.1.4.58</ecNumber>
    </recommendedName>
</protein>
<dbReference type="NCBIfam" id="TIGR02258">
    <property type="entry name" value="2_5_ligase"/>
    <property type="match status" value="1"/>
</dbReference>
<dbReference type="EC" id="3.1.4.58" evidence="2"/>
<accession>A0A7X2S8I9</accession>
<feature type="active site" description="Proton donor" evidence="2">
    <location>
        <position position="47"/>
    </location>
</feature>
<dbReference type="Proteomes" id="UP000434639">
    <property type="component" value="Unassembled WGS sequence"/>
</dbReference>
<dbReference type="SUPFAM" id="SSF55144">
    <property type="entry name" value="LigT-like"/>
    <property type="match status" value="1"/>
</dbReference>
<comment type="catalytic activity">
    <reaction evidence="2">
        <text>a 3'-end 2',3'-cyclophospho-ribonucleotide-RNA + H2O = a 3'-end 2'-phospho-ribonucleotide-RNA + H(+)</text>
        <dbReference type="Rhea" id="RHEA:11828"/>
        <dbReference type="Rhea" id="RHEA-COMP:10464"/>
        <dbReference type="Rhea" id="RHEA-COMP:17353"/>
        <dbReference type="ChEBI" id="CHEBI:15377"/>
        <dbReference type="ChEBI" id="CHEBI:15378"/>
        <dbReference type="ChEBI" id="CHEBI:83064"/>
        <dbReference type="ChEBI" id="CHEBI:173113"/>
        <dbReference type="EC" id="3.1.4.58"/>
    </reaction>
</comment>
<comment type="function">
    <text evidence="2">Hydrolyzes RNA 2',3'-cyclic phosphodiester to an RNA 2'-phosphomonoester.</text>
</comment>
<proteinExistence type="inferred from homology"/>
<comment type="caution">
    <text evidence="3">The sequence shown here is derived from an EMBL/GenBank/DDBJ whole genome shotgun (WGS) entry which is preliminary data.</text>
</comment>
<evidence type="ECO:0000256" key="2">
    <source>
        <dbReference type="HAMAP-Rule" id="MF_01940"/>
    </source>
</evidence>
<dbReference type="Pfam" id="PF13563">
    <property type="entry name" value="2_5_RNA_ligase2"/>
    <property type="match status" value="1"/>
</dbReference>
<dbReference type="EMBL" id="WMIB01000034">
    <property type="protein sequence ID" value="MTH55622.1"/>
    <property type="molecule type" value="Genomic_DNA"/>
</dbReference>
<sequence length="191" mass="21819">MQRGLIMGIHYFLAIRIPEHQANDIHQQIQQHSGLHFKRWVHPLDYHITLAFLGEPVSDRQLAQLSGDVAEALKEDPVFQLEIGGLQTFGPANSPRILWVGTKPSRYLDEVRKKVYTLAGKSGFALDPKPFHPHITVARKWDSKTEFDLPDQTLPFQPFRAAAAELLKTNPDQTPKYETIQTYPLRSEETL</sequence>
<evidence type="ECO:0000313" key="4">
    <source>
        <dbReference type="Proteomes" id="UP000434639"/>
    </source>
</evidence>
<reference evidence="3 4" key="1">
    <citation type="journal article" date="2017" name="Int. J. Syst. Evol. Microbiol.">
        <title>Bacillus mangrovi sp. nov., isolated from a sediment sample from a mangrove forest.</title>
        <authorList>
            <person name="Gupta V."/>
            <person name="Singh P.K."/>
            <person name="Korpole S."/>
            <person name="Tanuku N.R.S."/>
            <person name="Pinnaka A.K."/>
        </authorList>
    </citation>
    <scope>NUCLEOTIDE SEQUENCE [LARGE SCALE GENOMIC DNA]</scope>
    <source>
        <strain evidence="3 4">KCTC 33872</strain>
    </source>
</reference>
<dbReference type="HAMAP" id="MF_01940">
    <property type="entry name" value="RNA_CPDase"/>
    <property type="match status" value="1"/>
</dbReference>
<dbReference type="PANTHER" id="PTHR35561">
    <property type="entry name" value="RNA 2',3'-CYCLIC PHOSPHODIESTERASE"/>
    <property type="match status" value="1"/>
</dbReference>
<dbReference type="AlphaFoldDB" id="A0A7X2S8I9"/>
<dbReference type="GO" id="GO:0008664">
    <property type="term" value="F:RNA 2',3'-cyclic 3'-phosphodiesterase activity"/>
    <property type="evidence" value="ECO:0007669"/>
    <property type="project" value="UniProtKB-EC"/>
</dbReference>
<keyword evidence="4" id="KW-1185">Reference proteome</keyword>
<keyword evidence="1 2" id="KW-0378">Hydrolase</keyword>
<comment type="similarity">
    <text evidence="2">Belongs to the 2H phosphoesterase superfamily. ThpR family.</text>
</comment>
<feature type="active site" description="Proton acceptor" evidence="2">
    <location>
        <position position="134"/>
    </location>
</feature>